<dbReference type="KEGG" id="mru:mru_0302"/>
<protein>
    <submittedName>
        <fullName evidence="1">Uncharacterized protein</fullName>
    </submittedName>
</protein>
<evidence type="ECO:0000313" key="2">
    <source>
        <dbReference type="Proteomes" id="UP000008680"/>
    </source>
</evidence>
<organism evidence="1 2">
    <name type="scientific">Methanobrevibacter ruminantium (strain ATCC 35063 / DSM 1093 / JCM 13430 / OCM 146 / M1)</name>
    <name type="common">Methanobacterium ruminantium</name>
    <dbReference type="NCBI Taxonomy" id="634498"/>
    <lineage>
        <taxon>Archaea</taxon>
        <taxon>Methanobacteriati</taxon>
        <taxon>Methanobacteriota</taxon>
        <taxon>Methanomada group</taxon>
        <taxon>Methanobacteria</taxon>
        <taxon>Methanobacteriales</taxon>
        <taxon>Methanobacteriaceae</taxon>
        <taxon>Methanobrevibacter</taxon>
    </lineage>
</organism>
<dbReference type="PATRIC" id="fig|634498.28.peg.305"/>
<name>D3DZX8_METRM</name>
<keyword evidence="2" id="KW-1185">Reference proteome</keyword>
<reference evidence="1 2" key="1">
    <citation type="journal article" date="2010" name="PLoS ONE">
        <title>The genome sequence of the rumen methanogen Methanobrevibacter ruminantium reveals new possibilities for controlling ruminant methane emissions.</title>
        <authorList>
            <person name="Leahy S.C."/>
            <person name="Kelly W.J."/>
            <person name="Altermann E."/>
            <person name="Ronimus R.S."/>
            <person name="Yeoman C.J."/>
            <person name="Pacheco D.M."/>
            <person name="Li D."/>
            <person name="Kong Z."/>
            <person name="McTavish S."/>
            <person name="Sang C."/>
            <person name="Lambie S.C."/>
            <person name="Janssen P.H."/>
            <person name="Dey D."/>
            <person name="Attwood G.T."/>
        </authorList>
    </citation>
    <scope>NUCLEOTIDE SEQUENCE [LARGE SCALE GENOMIC DNA]</scope>
    <source>
        <strain evidence="2">ATCC 35063 / DSM 1093 / JCM 13430 / OCM 146 / M1</strain>
    </source>
</reference>
<dbReference type="HOGENOM" id="CLU_3021026_0_0_2"/>
<proteinExistence type="predicted"/>
<dbReference type="RefSeq" id="WP_012955110.1">
    <property type="nucleotide sequence ID" value="NC_013790.1"/>
</dbReference>
<accession>D3DZX8</accession>
<dbReference type="EMBL" id="CP001719">
    <property type="protein sequence ID" value="ADC46154.1"/>
    <property type="molecule type" value="Genomic_DNA"/>
</dbReference>
<evidence type="ECO:0000313" key="1">
    <source>
        <dbReference type="EMBL" id="ADC46154.1"/>
    </source>
</evidence>
<dbReference type="GeneID" id="55593053"/>
<dbReference type="AlphaFoldDB" id="D3DZX8"/>
<sequence length="55" mass="6345">MMKLSLKELGEEIEMILAEGGLTFDQVDYLLYLETCIADGSITEEQKREIICRDF</sequence>
<dbReference type="STRING" id="634498.mru_0302"/>
<dbReference type="Proteomes" id="UP000008680">
    <property type="component" value="Chromosome"/>
</dbReference>
<gene>
    <name evidence="1" type="ordered locus">mru_0302</name>
</gene>